<feature type="binding site" evidence="9">
    <location>
        <position position="156"/>
    </location>
    <ligand>
        <name>1-deoxy-D-xylulose 5-phosphate</name>
        <dbReference type="ChEBI" id="CHEBI:57792"/>
    </ligand>
</feature>
<evidence type="ECO:0000256" key="3">
    <source>
        <dbReference type="ARBA" id="ARBA00022723"/>
    </source>
</evidence>
<gene>
    <name evidence="9" type="primary">dxr</name>
    <name evidence="13" type="ORF">CQA57_02325</name>
</gene>
<dbReference type="RefSeq" id="WP_115578631.1">
    <property type="nucleotide sequence ID" value="NZ_NXLX01000003.1"/>
</dbReference>
<accession>A0A3D8JBA9</accession>
<dbReference type="HAMAP" id="MF_00183">
    <property type="entry name" value="DXP_reductoisom"/>
    <property type="match status" value="1"/>
</dbReference>
<feature type="binding site" evidence="9">
    <location>
        <position position="33"/>
    </location>
    <ligand>
        <name>NADPH</name>
        <dbReference type="ChEBI" id="CHEBI:57783"/>
    </ligand>
</feature>
<name>A0A3D8JBA9_9HELI</name>
<dbReference type="InterPro" id="IPR013644">
    <property type="entry name" value="DXP_reductoisomerase_C"/>
</dbReference>
<sequence length="363" mass="41240">MILLGSTGSIGVNTLAVAKKFHIPVEVLCAGTNITLLNQQIQEFNPKIIVIANKEDYHKLCYSNAKVFFGNDGIIQAIQEAKSHLVVNALVGFTGLYPSLIAKQCQKKLALANKESLVIGGWLFEDYPITPIDSEHFGIWYLLNNRPIEKIIITASGGAFRDMDINQIPMQKAQQALQHPNWKMGKKITIDSATMVNKLFEILEARWLFKQSNITALIEKTSSIHAILNFQDGSSTAHFANPDMQLPIAYALDPIQAKQQHIIKLFCFEETFCFCFEKIDTKRYPIWSIKEQLLENPKLGVVLNASNEILVQYFLQEKILFGEIAQNLFKVLDFFSNQCHINSIEELFELDNKVRIYTKEILK</sequence>
<keyword evidence="3 9" id="KW-0479">Metal-binding</keyword>
<feature type="binding site" evidence="9">
    <location>
        <position position="192"/>
    </location>
    <ligand>
        <name>1-deoxy-D-xylulose 5-phosphate</name>
        <dbReference type="ChEBI" id="CHEBI:57792"/>
    </ligand>
</feature>
<evidence type="ECO:0000256" key="7">
    <source>
        <dbReference type="ARBA" id="ARBA00023229"/>
    </source>
</evidence>
<feature type="domain" description="1-deoxy-D-xylulose 5-phosphate reductoisomerase C-terminal" evidence="11">
    <location>
        <begin position="129"/>
        <end position="209"/>
    </location>
</feature>
<dbReference type="NCBIfam" id="TIGR00243">
    <property type="entry name" value="Dxr"/>
    <property type="match status" value="1"/>
</dbReference>
<evidence type="ECO:0000256" key="5">
    <source>
        <dbReference type="ARBA" id="ARBA00023002"/>
    </source>
</evidence>
<feature type="binding site" evidence="9">
    <location>
        <position position="113"/>
    </location>
    <ligand>
        <name>NADPH</name>
        <dbReference type="ChEBI" id="CHEBI:57783"/>
    </ligand>
</feature>
<comment type="similarity">
    <text evidence="2 9">Belongs to the DXR family.</text>
</comment>
<evidence type="ECO:0000256" key="1">
    <source>
        <dbReference type="ARBA" id="ARBA00005094"/>
    </source>
</evidence>
<comment type="caution">
    <text evidence="13">The sequence shown here is derived from an EMBL/GenBank/DDBJ whole genome shotgun (WGS) entry which is preliminary data.</text>
</comment>
<organism evidence="13 14">
    <name type="scientific">Helicobacter anseris</name>
    <dbReference type="NCBI Taxonomy" id="375926"/>
    <lineage>
        <taxon>Bacteria</taxon>
        <taxon>Pseudomonadati</taxon>
        <taxon>Campylobacterota</taxon>
        <taxon>Epsilonproteobacteria</taxon>
        <taxon>Campylobacterales</taxon>
        <taxon>Helicobacteraceae</taxon>
        <taxon>Helicobacter</taxon>
    </lineage>
</organism>
<dbReference type="GO" id="GO:0030145">
    <property type="term" value="F:manganese ion binding"/>
    <property type="evidence" value="ECO:0007669"/>
    <property type="project" value="TreeGrafter"/>
</dbReference>
<evidence type="ECO:0000256" key="6">
    <source>
        <dbReference type="ARBA" id="ARBA00023211"/>
    </source>
</evidence>
<feature type="binding site" evidence="9">
    <location>
        <position position="9"/>
    </location>
    <ligand>
        <name>NADPH</name>
        <dbReference type="ChEBI" id="CHEBI:57783"/>
    </ligand>
</feature>
<feature type="binding site" evidence="9">
    <location>
        <position position="115"/>
    </location>
    <ligand>
        <name>NADPH</name>
        <dbReference type="ChEBI" id="CHEBI:57783"/>
    </ligand>
</feature>
<dbReference type="Gene3D" id="1.10.1740.10">
    <property type="match status" value="1"/>
</dbReference>
<keyword evidence="9" id="KW-0460">Magnesium</keyword>
<feature type="binding site" evidence="9">
    <location>
        <position position="134"/>
    </location>
    <ligand>
        <name>1-deoxy-D-xylulose 5-phosphate</name>
        <dbReference type="ChEBI" id="CHEBI:57792"/>
    </ligand>
</feature>
<feature type="binding site" evidence="9">
    <location>
        <position position="198"/>
    </location>
    <ligand>
        <name>1-deoxy-D-xylulose 5-phosphate</name>
        <dbReference type="ChEBI" id="CHEBI:57792"/>
    </ligand>
</feature>
<dbReference type="SUPFAM" id="SSF51735">
    <property type="entry name" value="NAD(P)-binding Rossmann-fold domains"/>
    <property type="match status" value="1"/>
</dbReference>
<dbReference type="InterPro" id="IPR036291">
    <property type="entry name" value="NAD(P)-bd_dom_sf"/>
</dbReference>
<feature type="binding site" evidence="9">
    <location>
        <position position="201"/>
    </location>
    <ligand>
        <name>1-deoxy-D-xylulose 5-phosphate</name>
        <dbReference type="ChEBI" id="CHEBI:57792"/>
    </ligand>
</feature>
<dbReference type="EMBL" id="NXLX01000003">
    <property type="protein sequence ID" value="RDU74336.1"/>
    <property type="molecule type" value="Genomic_DNA"/>
</dbReference>
<keyword evidence="14" id="KW-1185">Reference proteome</keyword>
<evidence type="ECO:0000256" key="9">
    <source>
        <dbReference type="HAMAP-Rule" id="MF_00183"/>
    </source>
</evidence>
<protein>
    <recommendedName>
        <fullName evidence="9">1-deoxy-D-xylulose 5-phosphate reductoisomerase</fullName>
        <shortName evidence="9">DXP reductoisomerase</shortName>
        <ecNumber evidence="9">1.1.1.267</ecNumber>
    </recommendedName>
    <alternativeName>
        <fullName evidence="9">1-deoxyxylulose-5-phosphate reductoisomerase</fullName>
    </alternativeName>
    <alternativeName>
        <fullName evidence="9">2-C-methyl-D-erythritol 4-phosphate synthase</fullName>
    </alternativeName>
</protein>
<dbReference type="SUPFAM" id="SSF69055">
    <property type="entry name" value="1-deoxy-D-xylulose-5-phosphate reductoisomerase, C-terminal domain"/>
    <property type="match status" value="1"/>
</dbReference>
<comment type="caution">
    <text evidence="9">Lacks conserved residue(s) required for the propagation of feature annotation.</text>
</comment>
<feature type="binding site" evidence="9">
    <location>
        <position position="185"/>
    </location>
    <ligand>
        <name>NADPH</name>
        <dbReference type="ChEBI" id="CHEBI:57783"/>
    </ligand>
</feature>
<comment type="function">
    <text evidence="9">Catalyzes the NADPH-dependent rearrangement and reduction of 1-deoxy-D-xylulose-5-phosphate (DXP) to 2-C-methyl-D-erythritol 4-phosphate (MEP).</text>
</comment>
<feature type="binding site" evidence="9">
    <location>
        <position position="7"/>
    </location>
    <ligand>
        <name>NADPH</name>
        <dbReference type="ChEBI" id="CHEBI:57783"/>
    </ligand>
</feature>
<dbReference type="Pfam" id="PF02670">
    <property type="entry name" value="DXP_reductoisom"/>
    <property type="match status" value="1"/>
</dbReference>
<dbReference type="EC" id="1.1.1.267" evidence="9"/>
<feature type="binding site" evidence="9">
    <location>
        <position position="135"/>
    </location>
    <ligand>
        <name>1-deoxy-D-xylulose 5-phosphate</name>
        <dbReference type="ChEBI" id="CHEBI:57792"/>
    </ligand>
</feature>
<dbReference type="GO" id="GO:0051484">
    <property type="term" value="P:isopentenyl diphosphate biosynthetic process, methylerythritol 4-phosphate pathway involved in terpenoid biosynthetic process"/>
    <property type="evidence" value="ECO:0007669"/>
    <property type="project" value="TreeGrafter"/>
</dbReference>
<comment type="catalytic activity">
    <reaction evidence="8">
        <text>2-C-methyl-D-erythritol 4-phosphate + NADP(+) = 1-deoxy-D-xylulose 5-phosphate + NADPH + H(+)</text>
        <dbReference type="Rhea" id="RHEA:13717"/>
        <dbReference type="ChEBI" id="CHEBI:15378"/>
        <dbReference type="ChEBI" id="CHEBI:57783"/>
        <dbReference type="ChEBI" id="CHEBI:57792"/>
        <dbReference type="ChEBI" id="CHEBI:58262"/>
        <dbReference type="ChEBI" id="CHEBI:58349"/>
        <dbReference type="EC" id="1.1.1.267"/>
    </reaction>
    <physiologicalReaction direction="right-to-left" evidence="8">
        <dbReference type="Rhea" id="RHEA:13719"/>
    </physiologicalReaction>
</comment>
<feature type="domain" description="1-deoxy-D-xylulose 5-phosphate reductoisomerase N-terminal" evidence="10">
    <location>
        <begin position="1"/>
        <end position="121"/>
    </location>
</feature>
<dbReference type="Gene3D" id="3.40.50.720">
    <property type="entry name" value="NAD(P)-binding Rossmann-like Domain"/>
    <property type="match status" value="1"/>
</dbReference>
<dbReference type="InterPro" id="IPR026877">
    <property type="entry name" value="DXPR_C"/>
</dbReference>
<feature type="binding site" evidence="9">
    <location>
        <position position="201"/>
    </location>
    <ligand>
        <name>Mn(2+)</name>
        <dbReference type="ChEBI" id="CHEBI:29035"/>
    </ligand>
</feature>
<feature type="binding site" evidence="9">
    <location>
        <position position="133"/>
    </location>
    <ligand>
        <name>Mn(2+)</name>
        <dbReference type="ChEBI" id="CHEBI:29035"/>
    </ligand>
</feature>
<feature type="binding site" evidence="9">
    <location>
        <position position="10"/>
    </location>
    <ligand>
        <name>NADPH</name>
        <dbReference type="ChEBI" id="CHEBI:57783"/>
    </ligand>
</feature>
<dbReference type="PIRSF" id="PIRSF006205">
    <property type="entry name" value="Dxp_reductismrs"/>
    <property type="match status" value="1"/>
</dbReference>
<evidence type="ECO:0000256" key="2">
    <source>
        <dbReference type="ARBA" id="ARBA00006825"/>
    </source>
</evidence>
<evidence type="ECO:0000256" key="4">
    <source>
        <dbReference type="ARBA" id="ARBA00022857"/>
    </source>
</evidence>
<dbReference type="InterPro" id="IPR003821">
    <property type="entry name" value="DXP_reductoisomerase"/>
</dbReference>
<evidence type="ECO:0000313" key="14">
    <source>
        <dbReference type="Proteomes" id="UP000256695"/>
    </source>
</evidence>
<feature type="binding site" evidence="9">
    <location>
        <position position="114"/>
    </location>
    <ligand>
        <name>1-deoxy-D-xylulose 5-phosphate</name>
        <dbReference type="ChEBI" id="CHEBI:57792"/>
    </ligand>
</feature>
<feature type="binding site" evidence="9">
    <location>
        <position position="197"/>
    </location>
    <ligand>
        <name>1-deoxy-D-xylulose 5-phosphate</name>
        <dbReference type="ChEBI" id="CHEBI:57792"/>
    </ligand>
</feature>
<comment type="pathway">
    <text evidence="1 9">Isoprenoid biosynthesis; isopentenyl diphosphate biosynthesis via DXP pathway; isopentenyl diphosphate from 1-deoxy-D-xylulose 5-phosphate: step 1/6.</text>
</comment>
<keyword evidence="6 9" id="KW-0464">Manganese</keyword>
<dbReference type="Pfam" id="PF08436">
    <property type="entry name" value="DXP_redisom_C"/>
    <property type="match status" value="1"/>
</dbReference>
<dbReference type="Proteomes" id="UP000256695">
    <property type="component" value="Unassembled WGS sequence"/>
</dbReference>
<dbReference type="GO" id="GO:0070402">
    <property type="term" value="F:NADPH binding"/>
    <property type="evidence" value="ECO:0007669"/>
    <property type="project" value="InterPro"/>
</dbReference>
<dbReference type="PANTHER" id="PTHR30525:SF0">
    <property type="entry name" value="1-DEOXY-D-XYLULOSE 5-PHOSPHATE REDUCTOISOMERASE, CHLOROPLASTIC"/>
    <property type="match status" value="1"/>
</dbReference>
<evidence type="ECO:0000313" key="13">
    <source>
        <dbReference type="EMBL" id="RDU74336.1"/>
    </source>
</evidence>
<dbReference type="GO" id="GO:0030604">
    <property type="term" value="F:1-deoxy-D-xylulose-5-phosphate reductoisomerase activity"/>
    <property type="evidence" value="ECO:0007669"/>
    <property type="project" value="UniProtKB-UniRule"/>
</dbReference>
<feature type="binding site" evidence="9">
    <location>
        <position position="8"/>
    </location>
    <ligand>
        <name>NADPH</name>
        <dbReference type="ChEBI" id="CHEBI:57783"/>
    </ligand>
</feature>
<evidence type="ECO:0000259" key="10">
    <source>
        <dbReference type="Pfam" id="PF02670"/>
    </source>
</evidence>
<evidence type="ECO:0000256" key="8">
    <source>
        <dbReference type="ARBA" id="ARBA00048543"/>
    </source>
</evidence>
<dbReference type="InterPro" id="IPR013512">
    <property type="entry name" value="DXP_reductoisomerase_N"/>
</dbReference>
<dbReference type="InterPro" id="IPR036169">
    <property type="entry name" value="DXPR_C_sf"/>
</dbReference>
<proteinExistence type="inferred from homology"/>
<reference evidence="13 14" key="1">
    <citation type="submission" date="2018-04" db="EMBL/GenBank/DDBJ databases">
        <title>Novel Campyloabacter and Helicobacter Species and Strains.</title>
        <authorList>
            <person name="Mannion A.J."/>
            <person name="Shen Z."/>
            <person name="Fox J.G."/>
        </authorList>
    </citation>
    <scope>NUCLEOTIDE SEQUENCE [LARGE SCALE GENOMIC DNA]</scope>
    <source>
        <strain evidence="13 14">MIT 04-9362</strain>
    </source>
</reference>
<dbReference type="SUPFAM" id="SSF55347">
    <property type="entry name" value="Glyceraldehyde-3-phosphate dehydrogenase-like, C-terminal domain"/>
    <property type="match status" value="1"/>
</dbReference>
<dbReference type="AlphaFoldDB" id="A0A3D8JBA9"/>
<feature type="binding site" evidence="9">
    <location>
        <position position="31"/>
    </location>
    <ligand>
        <name>NADPH</name>
        <dbReference type="ChEBI" id="CHEBI:57783"/>
    </ligand>
</feature>
<keyword evidence="4 9" id="KW-0521">NADP</keyword>
<dbReference type="Pfam" id="PF13288">
    <property type="entry name" value="DXPR_C"/>
    <property type="match status" value="1"/>
</dbReference>
<dbReference type="PANTHER" id="PTHR30525">
    <property type="entry name" value="1-DEOXY-D-XYLULOSE 5-PHOSPHATE REDUCTOISOMERASE"/>
    <property type="match status" value="1"/>
</dbReference>
<dbReference type="GO" id="GO:0016853">
    <property type="term" value="F:isomerase activity"/>
    <property type="evidence" value="ECO:0007669"/>
    <property type="project" value="UniProtKB-KW"/>
</dbReference>
<comment type="cofactor">
    <cofactor evidence="9">
        <name>Mg(2+)</name>
        <dbReference type="ChEBI" id="CHEBI:18420"/>
    </cofactor>
    <cofactor evidence="9">
        <name>Mn(2+)</name>
        <dbReference type="ChEBI" id="CHEBI:29035"/>
    </cofactor>
</comment>
<feature type="binding site" evidence="9">
    <location>
        <position position="179"/>
    </location>
    <ligand>
        <name>1-deoxy-D-xylulose 5-phosphate</name>
        <dbReference type="ChEBI" id="CHEBI:57792"/>
    </ligand>
</feature>
<feature type="binding site" evidence="9">
    <location>
        <position position="135"/>
    </location>
    <ligand>
        <name>Mn(2+)</name>
        <dbReference type="ChEBI" id="CHEBI:29035"/>
    </ligand>
</feature>
<keyword evidence="7 9" id="KW-0414">Isoprene biosynthesis</keyword>
<keyword evidence="5 9" id="KW-0560">Oxidoreductase</keyword>
<evidence type="ECO:0000259" key="12">
    <source>
        <dbReference type="Pfam" id="PF13288"/>
    </source>
</evidence>
<dbReference type="UniPathway" id="UPA00056">
    <property type="reaction ID" value="UER00092"/>
</dbReference>
<evidence type="ECO:0000259" key="11">
    <source>
        <dbReference type="Pfam" id="PF08436"/>
    </source>
</evidence>
<dbReference type="OrthoDB" id="9806546at2"/>
<feature type="domain" description="DXP reductoisomerase C-terminal" evidence="12">
    <location>
        <begin position="240"/>
        <end position="356"/>
    </location>
</feature>
<keyword evidence="13" id="KW-0413">Isomerase</keyword>